<organism evidence="7 8">
    <name type="scientific">Leucobacter massiliensis</name>
    <dbReference type="NCBI Taxonomy" id="1686285"/>
    <lineage>
        <taxon>Bacteria</taxon>
        <taxon>Bacillati</taxon>
        <taxon>Actinomycetota</taxon>
        <taxon>Actinomycetes</taxon>
        <taxon>Micrococcales</taxon>
        <taxon>Microbacteriaceae</taxon>
        <taxon>Leucobacter</taxon>
    </lineage>
</organism>
<dbReference type="InterPro" id="IPR027417">
    <property type="entry name" value="P-loop_NTPase"/>
</dbReference>
<accession>A0A2S9QPR6</accession>
<evidence type="ECO:0000256" key="1">
    <source>
        <dbReference type="ARBA" id="ARBA00005417"/>
    </source>
</evidence>
<dbReference type="PANTHER" id="PTHR43776:SF7">
    <property type="entry name" value="D,D-DIPEPTIDE TRANSPORT ATP-BINDING PROTEIN DDPF-RELATED"/>
    <property type="match status" value="1"/>
</dbReference>
<dbReference type="InterPro" id="IPR003439">
    <property type="entry name" value="ABC_transporter-like_ATP-bd"/>
</dbReference>
<dbReference type="GO" id="GO:0016887">
    <property type="term" value="F:ATP hydrolysis activity"/>
    <property type="evidence" value="ECO:0007669"/>
    <property type="project" value="InterPro"/>
</dbReference>
<dbReference type="RefSeq" id="WP_105804854.1">
    <property type="nucleotide sequence ID" value="NZ_MWZD01000015.1"/>
</dbReference>
<dbReference type="InterPro" id="IPR003593">
    <property type="entry name" value="AAA+_ATPase"/>
</dbReference>
<dbReference type="NCBIfam" id="NF007739">
    <property type="entry name" value="PRK10419.1"/>
    <property type="match status" value="2"/>
</dbReference>
<dbReference type="InterPro" id="IPR017871">
    <property type="entry name" value="ABC_transporter-like_CS"/>
</dbReference>
<feature type="compositionally biased region" description="Low complexity" evidence="5">
    <location>
        <begin position="11"/>
        <end position="36"/>
    </location>
</feature>
<protein>
    <submittedName>
        <fullName evidence="7">ABC transporter ATP-binding protein</fullName>
    </submittedName>
</protein>
<keyword evidence="3" id="KW-0547">Nucleotide-binding</keyword>
<dbReference type="NCBIfam" id="NF008453">
    <property type="entry name" value="PRK11308.1"/>
    <property type="match status" value="2"/>
</dbReference>
<dbReference type="InterPro" id="IPR050319">
    <property type="entry name" value="ABC_transp_ATP-bind"/>
</dbReference>
<dbReference type="Pfam" id="PF08352">
    <property type="entry name" value="oligo_HPY"/>
    <property type="match status" value="2"/>
</dbReference>
<dbReference type="GO" id="GO:0005524">
    <property type="term" value="F:ATP binding"/>
    <property type="evidence" value="ECO:0007669"/>
    <property type="project" value="UniProtKB-KW"/>
</dbReference>
<evidence type="ECO:0000256" key="2">
    <source>
        <dbReference type="ARBA" id="ARBA00022448"/>
    </source>
</evidence>
<evidence type="ECO:0000256" key="5">
    <source>
        <dbReference type="SAM" id="MobiDB-lite"/>
    </source>
</evidence>
<dbReference type="FunFam" id="3.40.50.300:FF:000016">
    <property type="entry name" value="Oligopeptide ABC transporter ATP-binding component"/>
    <property type="match status" value="1"/>
</dbReference>
<keyword evidence="4 7" id="KW-0067">ATP-binding</keyword>
<dbReference type="SMART" id="SM00382">
    <property type="entry name" value="AAA"/>
    <property type="match status" value="2"/>
</dbReference>
<reference evidence="7 8" key="1">
    <citation type="journal article" date="2017" name="New Microbes New Infect">
        <title>Genome sequence of 'Leucobacter massiliensis' sp. nov. isolated from human pharynx after travel to the 2014 Hajj.</title>
        <authorList>
            <person name="Leangapichart T."/>
            <person name="Gautret P."/>
            <person name="Nguyen T.T."/>
            <person name="Armstrong N."/>
            <person name="Rolain J.M."/>
        </authorList>
    </citation>
    <scope>NUCLEOTIDE SEQUENCE [LARGE SCALE GENOMIC DNA]</scope>
    <source>
        <strain evidence="7 8">122RC15</strain>
    </source>
</reference>
<feature type="domain" description="ABC transporter" evidence="6">
    <location>
        <begin position="335"/>
        <end position="583"/>
    </location>
</feature>
<dbReference type="PROSITE" id="PS50893">
    <property type="entry name" value="ABC_TRANSPORTER_2"/>
    <property type="match status" value="2"/>
</dbReference>
<feature type="region of interest" description="Disordered" evidence="5">
    <location>
        <begin position="1"/>
        <end position="36"/>
    </location>
</feature>
<dbReference type="PROSITE" id="PS00211">
    <property type="entry name" value="ABC_TRANSPORTER_1"/>
    <property type="match status" value="2"/>
</dbReference>
<dbReference type="EMBL" id="MWZD01000015">
    <property type="protein sequence ID" value="PRI11580.1"/>
    <property type="molecule type" value="Genomic_DNA"/>
</dbReference>
<evidence type="ECO:0000313" key="8">
    <source>
        <dbReference type="Proteomes" id="UP000238650"/>
    </source>
</evidence>
<dbReference type="SUPFAM" id="SSF52540">
    <property type="entry name" value="P-loop containing nucleoside triphosphate hydrolases"/>
    <property type="match status" value="2"/>
</dbReference>
<dbReference type="Pfam" id="PF00005">
    <property type="entry name" value="ABC_tran"/>
    <property type="match status" value="2"/>
</dbReference>
<evidence type="ECO:0000256" key="3">
    <source>
        <dbReference type="ARBA" id="ARBA00022741"/>
    </source>
</evidence>
<dbReference type="OrthoDB" id="3677453at2"/>
<dbReference type="Proteomes" id="UP000238650">
    <property type="component" value="Unassembled WGS sequence"/>
</dbReference>
<keyword evidence="2" id="KW-0813">Transport</keyword>
<dbReference type="GO" id="GO:0055085">
    <property type="term" value="P:transmembrane transport"/>
    <property type="evidence" value="ECO:0007669"/>
    <property type="project" value="UniProtKB-ARBA"/>
</dbReference>
<evidence type="ECO:0000256" key="4">
    <source>
        <dbReference type="ARBA" id="ARBA00022840"/>
    </source>
</evidence>
<dbReference type="InterPro" id="IPR013563">
    <property type="entry name" value="Oligopep_ABC_C"/>
</dbReference>
<evidence type="ECO:0000259" key="6">
    <source>
        <dbReference type="PROSITE" id="PS50893"/>
    </source>
</evidence>
<dbReference type="PANTHER" id="PTHR43776">
    <property type="entry name" value="TRANSPORT ATP-BINDING PROTEIN"/>
    <property type="match status" value="1"/>
</dbReference>
<gene>
    <name evidence="7" type="ORF">B4915_05525</name>
</gene>
<dbReference type="CDD" id="cd03257">
    <property type="entry name" value="ABC_NikE_OppD_transporters"/>
    <property type="match status" value="2"/>
</dbReference>
<evidence type="ECO:0000313" key="7">
    <source>
        <dbReference type="EMBL" id="PRI11580.1"/>
    </source>
</evidence>
<feature type="domain" description="ABC transporter" evidence="6">
    <location>
        <begin position="41"/>
        <end position="290"/>
    </location>
</feature>
<sequence>MTHHDDTDGRTQLTEQTTTEQPAAERGASAQGAAEQPILSVRDLRVDFGTKKKRTEVLHGIDLDVFAGETVAIVGESGSGKSTTMHAVINLLPGTGRITSGSVLWNGRDLVGVPRREMESIRGREIGLVPQDPMSNLNPVWSVGFQVEEAVRANGLARGRREVKRRAIEVLEQAGLQNAEQRMKQYPHQFSGGMKQRALIGIGLAAQPQLLIADEPTSALDVTVQRVVLDHLERLTSELGTAVVFITHDLGLAAERAEKLVVMYRGNIVESGPSRAILENPQHPYTKRLVSAAPSLASRRIGSDAELPAAPTESFDLAALAEDPKPQRRSGEPMIEVQGLGKVYKLRTGNFGSEDFHAVRDATFTVNRGETMALVGESGSGKSTIAKMVLQLEEPSSGSIRIAGEETAGLSGRRLFDLRRTLQPVFQDPYGSLDPLVNIGNTIMEPLNIHRVGDAKSRRERMLELLDQVALPRELATRYPNELSGGQRQRVAVARGLALKPDILVLDEAVSALDVLVQAQILDLLAELQRELGLTYLFITHDLAVVRLIADRVCVMQQGRIVEQATTDEVFENPQQEYTKNLLAAIPGAQIELGAG</sequence>
<comment type="caution">
    <text evidence="7">The sequence shown here is derived from an EMBL/GenBank/DDBJ whole genome shotgun (WGS) entry which is preliminary data.</text>
</comment>
<dbReference type="GO" id="GO:0015833">
    <property type="term" value="P:peptide transport"/>
    <property type="evidence" value="ECO:0007669"/>
    <property type="project" value="InterPro"/>
</dbReference>
<name>A0A2S9QPR6_9MICO</name>
<comment type="similarity">
    <text evidence="1">Belongs to the ABC transporter superfamily.</text>
</comment>
<keyword evidence="8" id="KW-1185">Reference proteome</keyword>
<dbReference type="Gene3D" id="3.40.50.300">
    <property type="entry name" value="P-loop containing nucleotide triphosphate hydrolases"/>
    <property type="match status" value="2"/>
</dbReference>
<dbReference type="AlphaFoldDB" id="A0A2S9QPR6"/>
<proteinExistence type="inferred from homology"/>